<feature type="domain" description="Integrase catalytic" evidence="8">
    <location>
        <begin position="365"/>
        <end position="522"/>
    </location>
</feature>
<feature type="domain" description="Reverse transcriptase" evidence="7">
    <location>
        <begin position="1"/>
        <end position="55"/>
    </location>
</feature>
<dbReference type="PROSITE" id="PS50994">
    <property type="entry name" value="INTEGRASE"/>
    <property type="match status" value="1"/>
</dbReference>
<sequence length="576" mass="65888">MFVYTDDIIVFSRTVEEHLEKLRKVSCRLRDCGLKLAPQKCELLQREISFLGYREKLCTAPVLAYPDFKKPFELHVDASSESLGAILYQEENGSKKVVAFASRGMNRAERRYPVHKREFLALKWAVTDKFHDYLWGAPKFVVKTDNNPLTYVLTTAKLDATGHRWLAAFDFSIEYVPGTANRDADGLSRMPFETMDIATVQATCHLISTPLAHCHMMDEDHEASSSFHHISLQKLRQAQNTDEILGVWMTALRLKRLPKLNNAPEVAKHGIMKRNFAKLFLRRGVMYRRTASGEQLVLPQCYVTFVCQSLHDESGHPGYQKMLAFVQERFFWPRMTVDIADWTENCGRCVRFKTSPDLEPLVGVVTTEPLKLVCTDFVKIDAAQNGTQYVLFITDHFTRFARAIPTRNMSAKTTAEALLSFCQNFGIPKCIHSDQGANFVGKVIQELCSLLGAEKSRPTPYHPQGNGACERFNRTLIRMLGTLPTEKKQNWPKHIGMLVLTYNAAPSDATDYSPYFLLFGRNPRLPVDNLFPRETKTKTAKEVREAMNWAWSRARNTVDKKKFLQKTYHDRKIRGA</sequence>
<dbReference type="InterPro" id="IPR001584">
    <property type="entry name" value="Integrase_cat-core"/>
</dbReference>
<dbReference type="AlphaFoldDB" id="A0AAV3YX15"/>
<evidence type="ECO:0000256" key="4">
    <source>
        <dbReference type="ARBA" id="ARBA00022759"/>
    </source>
</evidence>
<dbReference type="GO" id="GO:0015074">
    <property type="term" value="P:DNA integration"/>
    <property type="evidence" value="ECO:0007669"/>
    <property type="project" value="InterPro"/>
</dbReference>
<dbReference type="Gene3D" id="3.30.420.10">
    <property type="entry name" value="Ribonuclease H-like superfamily/Ribonuclease H"/>
    <property type="match status" value="1"/>
</dbReference>
<dbReference type="InterPro" id="IPR036397">
    <property type="entry name" value="RNaseH_sf"/>
</dbReference>
<keyword evidence="1" id="KW-0808">Transferase</keyword>
<dbReference type="InterPro" id="IPR041588">
    <property type="entry name" value="Integrase_H2C2"/>
</dbReference>
<keyword evidence="10" id="KW-1185">Reference proteome</keyword>
<dbReference type="InterPro" id="IPR012337">
    <property type="entry name" value="RNaseH-like_sf"/>
</dbReference>
<dbReference type="GO" id="GO:0003676">
    <property type="term" value="F:nucleic acid binding"/>
    <property type="evidence" value="ECO:0007669"/>
    <property type="project" value="InterPro"/>
</dbReference>
<evidence type="ECO:0000256" key="3">
    <source>
        <dbReference type="ARBA" id="ARBA00022722"/>
    </source>
</evidence>
<gene>
    <name evidence="9" type="ORF">PoB_001339700</name>
</gene>
<dbReference type="InterPro" id="IPR050951">
    <property type="entry name" value="Retrovirus_Pol_polyprotein"/>
</dbReference>
<dbReference type="EMBL" id="BLXT01001622">
    <property type="protein sequence ID" value="GFN86891.1"/>
    <property type="molecule type" value="Genomic_DNA"/>
</dbReference>
<evidence type="ECO:0000256" key="2">
    <source>
        <dbReference type="ARBA" id="ARBA00022695"/>
    </source>
</evidence>
<dbReference type="GO" id="GO:0004519">
    <property type="term" value="F:endonuclease activity"/>
    <property type="evidence" value="ECO:0007669"/>
    <property type="project" value="UniProtKB-KW"/>
</dbReference>
<dbReference type="InterPro" id="IPR043502">
    <property type="entry name" value="DNA/RNA_pol_sf"/>
</dbReference>
<comment type="caution">
    <text evidence="9">The sequence shown here is derived from an EMBL/GenBank/DDBJ whole genome shotgun (WGS) entry which is preliminary data.</text>
</comment>
<keyword evidence="2" id="KW-0548">Nucleotidyltransferase</keyword>
<evidence type="ECO:0000256" key="6">
    <source>
        <dbReference type="ARBA" id="ARBA00022918"/>
    </source>
</evidence>
<keyword evidence="4" id="KW-0255">Endonuclease</keyword>
<dbReference type="PANTHER" id="PTHR37984">
    <property type="entry name" value="PROTEIN CBG26694"/>
    <property type="match status" value="1"/>
</dbReference>
<name>A0AAV3YX15_9GAST</name>
<dbReference type="Pfam" id="PF17921">
    <property type="entry name" value="Integrase_H2C2"/>
    <property type="match status" value="1"/>
</dbReference>
<dbReference type="FunFam" id="3.30.420.10:FF:000032">
    <property type="entry name" value="Retrovirus-related Pol polyprotein from transposon 297-like Protein"/>
    <property type="match status" value="1"/>
</dbReference>
<evidence type="ECO:0000256" key="5">
    <source>
        <dbReference type="ARBA" id="ARBA00022801"/>
    </source>
</evidence>
<dbReference type="GO" id="GO:0016787">
    <property type="term" value="F:hydrolase activity"/>
    <property type="evidence" value="ECO:0007669"/>
    <property type="project" value="UniProtKB-KW"/>
</dbReference>
<dbReference type="InterPro" id="IPR000477">
    <property type="entry name" value="RT_dom"/>
</dbReference>
<dbReference type="Gene3D" id="1.10.340.70">
    <property type="match status" value="1"/>
</dbReference>
<dbReference type="Pfam" id="PF17917">
    <property type="entry name" value="RT_RNaseH"/>
    <property type="match status" value="1"/>
</dbReference>
<keyword evidence="6" id="KW-0695">RNA-directed DNA polymerase</keyword>
<evidence type="ECO:0000256" key="1">
    <source>
        <dbReference type="ARBA" id="ARBA00022679"/>
    </source>
</evidence>
<evidence type="ECO:0000259" key="7">
    <source>
        <dbReference type="PROSITE" id="PS50878"/>
    </source>
</evidence>
<dbReference type="SUPFAM" id="SSF56672">
    <property type="entry name" value="DNA/RNA polymerases"/>
    <property type="match status" value="1"/>
</dbReference>
<dbReference type="FunFam" id="3.10.20.370:FF:000001">
    <property type="entry name" value="Retrovirus-related Pol polyprotein from transposon 17.6-like protein"/>
    <property type="match status" value="1"/>
</dbReference>
<dbReference type="PANTHER" id="PTHR37984:SF15">
    <property type="entry name" value="INTEGRASE CATALYTIC DOMAIN-CONTAINING PROTEIN"/>
    <property type="match status" value="1"/>
</dbReference>
<dbReference type="Pfam" id="PF00665">
    <property type="entry name" value="rve"/>
    <property type="match status" value="1"/>
</dbReference>
<evidence type="ECO:0000313" key="10">
    <source>
        <dbReference type="Proteomes" id="UP000735302"/>
    </source>
</evidence>
<dbReference type="GO" id="GO:0003964">
    <property type="term" value="F:RNA-directed DNA polymerase activity"/>
    <property type="evidence" value="ECO:0007669"/>
    <property type="project" value="UniProtKB-KW"/>
</dbReference>
<protein>
    <submittedName>
        <fullName evidence="9">Pol polyprotein</fullName>
    </submittedName>
</protein>
<dbReference type="Gene3D" id="3.30.70.270">
    <property type="match status" value="1"/>
</dbReference>
<keyword evidence="5" id="KW-0378">Hydrolase</keyword>
<reference evidence="9 10" key="1">
    <citation type="journal article" date="2021" name="Elife">
        <title>Chloroplast acquisition without the gene transfer in kleptoplastic sea slugs, Plakobranchus ocellatus.</title>
        <authorList>
            <person name="Maeda T."/>
            <person name="Takahashi S."/>
            <person name="Yoshida T."/>
            <person name="Shimamura S."/>
            <person name="Takaki Y."/>
            <person name="Nagai Y."/>
            <person name="Toyoda A."/>
            <person name="Suzuki Y."/>
            <person name="Arimoto A."/>
            <person name="Ishii H."/>
            <person name="Satoh N."/>
            <person name="Nishiyama T."/>
            <person name="Hasebe M."/>
            <person name="Maruyama T."/>
            <person name="Minagawa J."/>
            <person name="Obokata J."/>
            <person name="Shigenobu S."/>
        </authorList>
    </citation>
    <scope>NUCLEOTIDE SEQUENCE [LARGE SCALE GENOMIC DNA]</scope>
</reference>
<evidence type="ECO:0000259" key="8">
    <source>
        <dbReference type="PROSITE" id="PS50994"/>
    </source>
</evidence>
<dbReference type="FunFam" id="1.10.340.70:FF:000001">
    <property type="entry name" value="Retrovirus-related Pol polyprotein from transposon gypsy-like Protein"/>
    <property type="match status" value="1"/>
</dbReference>
<accession>A0AAV3YX15</accession>
<dbReference type="SUPFAM" id="SSF53098">
    <property type="entry name" value="Ribonuclease H-like"/>
    <property type="match status" value="1"/>
</dbReference>
<keyword evidence="3" id="KW-0540">Nuclease</keyword>
<dbReference type="Gene3D" id="3.10.20.370">
    <property type="match status" value="1"/>
</dbReference>
<dbReference type="CDD" id="cd09274">
    <property type="entry name" value="RNase_HI_RT_Ty3"/>
    <property type="match status" value="1"/>
</dbReference>
<dbReference type="Proteomes" id="UP000735302">
    <property type="component" value="Unassembled WGS sequence"/>
</dbReference>
<dbReference type="InterPro" id="IPR043128">
    <property type="entry name" value="Rev_trsase/Diguanyl_cyclase"/>
</dbReference>
<organism evidence="9 10">
    <name type="scientific">Plakobranchus ocellatus</name>
    <dbReference type="NCBI Taxonomy" id="259542"/>
    <lineage>
        <taxon>Eukaryota</taxon>
        <taxon>Metazoa</taxon>
        <taxon>Spiralia</taxon>
        <taxon>Lophotrochozoa</taxon>
        <taxon>Mollusca</taxon>
        <taxon>Gastropoda</taxon>
        <taxon>Heterobranchia</taxon>
        <taxon>Euthyneura</taxon>
        <taxon>Panpulmonata</taxon>
        <taxon>Sacoglossa</taxon>
        <taxon>Placobranchoidea</taxon>
        <taxon>Plakobranchidae</taxon>
        <taxon>Plakobranchus</taxon>
    </lineage>
</organism>
<evidence type="ECO:0000313" key="9">
    <source>
        <dbReference type="EMBL" id="GFN86891.1"/>
    </source>
</evidence>
<dbReference type="InterPro" id="IPR041373">
    <property type="entry name" value="RT_RNaseH"/>
</dbReference>
<dbReference type="Pfam" id="PF00078">
    <property type="entry name" value="RVT_1"/>
    <property type="match status" value="1"/>
</dbReference>
<proteinExistence type="predicted"/>
<dbReference type="PROSITE" id="PS50878">
    <property type="entry name" value="RT_POL"/>
    <property type="match status" value="1"/>
</dbReference>